<dbReference type="EMBL" id="MBFT01001273">
    <property type="protein sequence ID" value="PVU84595.1"/>
    <property type="molecule type" value="Genomic_DNA"/>
</dbReference>
<dbReference type="GO" id="GO:0042147">
    <property type="term" value="P:retrograde transport, endosome to Golgi"/>
    <property type="evidence" value="ECO:0007669"/>
    <property type="project" value="TreeGrafter"/>
</dbReference>
<evidence type="ECO:0000313" key="4">
    <source>
        <dbReference type="EMBL" id="PVU84595.1"/>
    </source>
</evidence>
<dbReference type="OrthoDB" id="67540at2759"/>
<dbReference type="InterPro" id="IPR036322">
    <property type="entry name" value="WD40_repeat_dom_sf"/>
</dbReference>
<comment type="caution">
    <text evidence="4">The sequence shown here is derived from an EMBL/GenBank/DDBJ whole genome shotgun (WGS) entry which is preliminary data.</text>
</comment>
<name>A0A2T9XX07_9FUNG</name>
<evidence type="ECO:0000259" key="3">
    <source>
        <dbReference type="Pfam" id="PF07064"/>
    </source>
</evidence>
<dbReference type="Gene3D" id="2.130.10.10">
    <property type="entry name" value="YVTN repeat-like/Quinoprotein amine dehydrogenase"/>
    <property type="match status" value="1"/>
</dbReference>
<dbReference type="GO" id="GO:0005829">
    <property type="term" value="C:cytosol"/>
    <property type="evidence" value="ECO:0007669"/>
    <property type="project" value="TreeGrafter"/>
</dbReference>
<proteinExistence type="predicted"/>
<dbReference type="SUPFAM" id="SSF50978">
    <property type="entry name" value="WD40 repeat-like"/>
    <property type="match status" value="1"/>
</dbReference>
<organism evidence="4 5">
    <name type="scientific">Furculomyces boomerangus</name>
    <dbReference type="NCBI Taxonomy" id="61424"/>
    <lineage>
        <taxon>Eukaryota</taxon>
        <taxon>Fungi</taxon>
        <taxon>Fungi incertae sedis</taxon>
        <taxon>Zoopagomycota</taxon>
        <taxon>Kickxellomycotina</taxon>
        <taxon>Harpellomycetes</taxon>
        <taxon>Harpellales</taxon>
        <taxon>Harpellaceae</taxon>
        <taxon>Furculomyces</taxon>
    </lineage>
</organism>
<comment type="subcellular location">
    <subcellularLocation>
        <location evidence="1">Membrane</location>
    </subcellularLocation>
</comment>
<sequence length="889" mass="101260">MYLNFEPVKTLELGLSLVDELELDSGGIYKFNNPTGIKKAALSPNASLLAGISDDTIYLWNYKPFYVLSAVRHGGVSSFGILKDIFWNPQTSLFYVLVSGGFIFEYEVNSKKSQKLKYIFDKDHIYTKGCGEAHSLNILGLNQKKAYILPKGIQFICGASDEKCMLIATTDRILFMNWSSQIKASINISDICSENNIVERIVSLGNKASSFVIVYSDGRSFLVKYTSEEDGSFNANMYTFYEHKIKNVDYCPSTELLASSDRDTVYISKIEEDKPKTIKTFKIPNTKDKDIDLLKWGDQGNTLVVCFDSTISLYSILGFHIFTTNLIDESSEIEWLYTTFDIFWAFSTSEIYVFLKQSQMSSQEPNFGDSCIALSIPLGYVPRCGLSKCLSVSFENLIFLTEDKILFYVDDLNTEVDSCQPSFMWNSYKISTMYLEENWPVRYAIKSARLGLIAVAGRRGLAIFNNSMAKWKLFNLKSEESSLECSGGMAFFNRFLIFSCINHSSDQRDEIMFIDTLLPLALDPDRASLIFHSKVLSIELHSSVLTVFLESGNAEIFILKMDNNSLKATYVCSIDTSSFIHDASMVRKILCLGPSSNYEKVTLLLLESLSLSIISLPLQHKPQTIDSDEGPQPDPNYYVRKISDRTECFSVHKDFDKDYCYNVWWFDGTTYYREDCDLNSVAEEIIAMTFCSERMSIMGLDQRRLKGNNTTMGLSGIKMGSVSYLHFYFRSCILENPIGDVIKSLERFSGLLHFSISLEYLLHKSLEKKSKNNEFLGKLLFFLSHFECFHLVVGHCARKVESKQWEKLFDKIGGFKGFFTECIELNKFEIAKQLLIVLCTLENNRDAELLVLRFLDKARKNGNMELCNDIVKFICTVSESDKNLFSMII</sequence>
<dbReference type="STRING" id="61424.A0A2T9XX07"/>
<keyword evidence="5" id="KW-1185">Reference proteome</keyword>
<keyword evidence="2" id="KW-0472">Membrane</keyword>
<evidence type="ECO:0000256" key="2">
    <source>
        <dbReference type="ARBA" id="ARBA00023136"/>
    </source>
</evidence>
<dbReference type="InterPro" id="IPR009771">
    <property type="entry name" value="RIC1_C"/>
</dbReference>
<dbReference type="InterPro" id="IPR040096">
    <property type="entry name" value="Ric1"/>
</dbReference>
<dbReference type="Pfam" id="PF07064">
    <property type="entry name" value="RIC1"/>
    <property type="match status" value="1"/>
</dbReference>
<dbReference type="Proteomes" id="UP000245699">
    <property type="component" value="Unassembled WGS sequence"/>
</dbReference>
<reference evidence="4 5" key="1">
    <citation type="journal article" date="2018" name="MBio">
        <title>Comparative Genomics Reveals the Core Gene Toolbox for the Fungus-Insect Symbiosis.</title>
        <authorList>
            <person name="Wang Y."/>
            <person name="Stata M."/>
            <person name="Wang W."/>
            <person name="Stajich J.E."/>
            <person name="White M.M."/>
            <person name="Moncalvo J.M."/>
        </authorList>
    </citation>
    <scope>NUCLEOTIDE SEQUENCE [LARGE SCALE GENOMIC DNA]</scope>
    <source>
        <strain evidence="4 5">AUS-77-4</strain>
    </source>
</reference>
<evidence type="ECO:0000256" key="1">
    <source>
        <dbReference type="ARBA" id="ARBA00004370"/>
    </source>
</evidence>
<dbReference type="InterPro" id="IPR015943">
    <property type="entry name" value="WD40/YVTN_repeat-like_dom_sf"/>
</dbReference>
<dbReference type="GO" id="GO:0006886">
    <property type="term" value="P:intracellular protein transport"/>
    <property type="evidence" value="ECO:0007669"/>
    <property type="project" value="InterPro"/>
</dbReference>
<feature type="domain" description="RIC1 C-terminal alpha solenoid region" evidence="3">
    <location>
        <begin position="736"/>
        <end position="884"/>
    </location>
</feature>
<dbReference type="AlphaFoldDB" id="A0A2T9XX07"/>
<accession>A0A2T9XX07</accession>
<protein>
    <recommendedName>
        <fullName evidence="3">RIC1 C-terminal alpha solenoid region domain-containing protein</fullName>
    </recommendedName>
</protein>
<evidence type="ECO:0000313" key="5">
    <source>
        <dbReference type="Proteomes" id="UP000245699"/>
    </source>
</evidence>
<dbReference type="GO" id="GO:0034066">
    <property type="term" value="C:Ric1-Rgp1 guanyl-nucleotide exchange factor complex"/>
    <property type="evidence" value="ECO:0007669"/>
    <property type="project" value="InterPro"/>
</dbReference>
<gene>
    <name evidence="4" type="ORF">BB559_007542</name>
</gene>
<dbReference type="GO" id="GO:0000139">
    <property type="term" value="C:Golgi membrane"/>
    <property type="evidence" value="ECO:0007669"/>
    <property type="project" value="TreeGrafter"/>
</dbReference>
<dbReference type="PANTHER" id="PTHR22746:SF10">
    <property type="entry name" value="GUANINE NUCLEOTIDE EXCHANGE FACTOR SUBUNIT RIC1"/>
    <property type="match status" value="1"/>
</dbReference>
<dbReference type="PANTHER" id="PTHR22746">
    <property type="entry name" value="RAB6A-GEF COMPLEX PARTNER PROTEIN 1"/>
    <property type="match status" value="1"/>
</dbReference>